<dbReference type="PANTHER" id="PTHR34319:SF6">
    <property type="entry name" value="MAJOR EXPORTED PROTEIN"/>
    <property type="match status" value="1"/>
</dbReference>
<organism evidence="1">
    <name type="scientific">Enterobacter asburiae</name>
    <dbReference type="NCBI Taxonomy" id="61645"/>
    <lineage>
        <taxon>Bacteria</taxon>
        <taxon>Pseudomonadati</taxon>
        <taxon>Pseudomonadota</taxon>
        <taxon>Gammaproteobacteria</taxon>
        <taxon>Enterobacterales</taxon>
        <taxon>Enterobacteriaceae</taxon>
        <taxon>Enterobacter</taxon>
        <taxon>Enterobacter cloacae complex</taxon>
    </lineage>
</organism>
<dbReference type="EMBL" id="AP019533">
    <property type="protein sequence ID" value="BBI97213.1"/>
    <property type="molecule type" value="Genomic_DNA"/>
</dbReference>
<gene>
    <name evidence="1" type="ORF">MRY18106EAS_37450</name>
</gene>
<accession>A0A455VVD3</accession>
<reference evidence="1" key="1">
    <citation type="submission" date="2019-03" db="EMBL/GenBank/DDBJ databases">
        <title>Complete genome sequences of Enterobacter asburiae str. MRY18-106 isolated from a patient in Japan.</title>
        <authorList>
            <person name="Sekizuka T."/>
            <person name="Matsui M."/>
            <person name="Takara T."/>
            <person name="Uechi A."/>
            <person name="Harakuni M."/>
            <person name="Kimura T."/>
            <person name="Suzuki S."/>
            <person name="Kuroda M."/>
        </authorList>
    </citation>
    <scope>NUCLEOTIDE SEQUENCE</scope>
    <source>
        <strain evidence="1">MRY18-106</strain>
    </source>
</reference>
<dbReference type="SUPFAM" id="SSF141452">
    <property type="entry name" value="Hcp1-like"/>
    <property type="match status" value="1"/>
</dbReference>
<dbReference type="InterPro" id="IPR052947">
    <property type="entry name" value="T6SS_Hcp1_domain"/>
</dbReference>
<dbReference type="AlphaFoldDB" id="A0A455VVD3"/>
<proteinExistence type="predicted"/>
<dbReference type="PANTHER" id="PTHR34319">
    <property type="entry name" value="MAJOR EXPORTED PROTEIN"/>
    <property type="match status" value="1"/>
</dbReference>
<evidence type="ECO:0000313" key="1">
    <source>
        <dbReference type="EMBL" id="BBI97213.1"/>
    </source>
</evidence>
<dbReference type="NCBIfam" id="TIGR03344">
    <property type="entry name" value="VI_effect_Hcp1"/>
    <property type="match status" value="1"/>
</dbReference>
<dbReference type="InterPro" id="IPR036624">
    <property type="entry name" value="Hcp1-lik_sf"/>
</dbReference>
<dbReference type="InterPro" id="IPR008514">
    <property type="entry name" value="T6SS_Hcp"/>
</dbReference>
<dbReference type="Gene3D" id="2.30.110.20">
    <property type="entry name" value="Hcp1-like"/>
    <property type="match status" value="1"/>
</dbReference>
<protein>
    <submittedName>
        <fullName evidence="1">Secreted protein Hcp</fullName>
    </submittedName>
</protein>
<name>A0A455VVD3_ENTAS</name>
<dbReference type="Pfam" id="PF05638">
    <property type="entry name" value="T6SS_HCP"/>
    <property type="match status" value="1"/>
</dbReference>
<sequence length="163" mass="18868">MAIPVYLWLYSEEGKQLKGSVDVHRREDSIEITGLSHGVEIPTDDYSGKITATRQHSPFVFTKAQDVSSPYLYQIVSTGSVLKSAELKFYRINHAGQEEEYFNIFMENARITCIVPYMEDVKDPDFTHYDHMEAIEMTYEKITWKYLDGNIVHSDSWKERSAA</sequence>